<reference evidence="1 2" key="2">
    <citation type="journal article" date="2022" name="Mol. Ecol. Resour.">
        <title>The genomes of chicory, endive, great burdock and yacon provide insights into Asteraceae paleo-polyploidization history and plant inulin production.</title>
        <authorList>
            <person name="Fan W."/>
            <person name="Wang S."/>
            <person name="Wang H."/>
            <person name="Wang A."/>
            <person name="Jiang F."/>
            <person name="Liu H."/>
            <person name="Zhao H."/>
            <person name="Xu D."/>
            <person name="Zhang Y."/>
        </authorList>
    </citation>
    <scope>NUCLEOTIDE SEQUENCE [LARGE SCALE GENOMIC DNA]</scope>
    <source>
        <strain evidence="2">cv. Niubang</strain>
    </source>
</reference>
<accession>A0ACB8XHV2</accession>
<gene>
    <name evidence="1" type="ORF">L6452_42046</name>
</gene>
<name>A0ACB8XHV2_ARCLA</name>
<keyword evidence="2" id="KW-1185">Reference proteome</keyword>
<comment type="caution">
    <text evidence="1">The sequence shown here is derived from an EMBL/GenBank/DDBJ whole genome shotgun (WGS) entry which is preliminary data.</text>
</comment>
<protein>
    <submittedName>
        <fullName evidence="1">Uncharacterized protein</fullName>
    </submittedName>
</protein>
<sequence length="85" mass="9570">MTNASLQVQLSSFKQSLHSICCNASDRIVFQRKFIVFKVKATAFDMNSVVYVPRIKPETIAALSAFCEKASMVNTGDVWLHQLCR</sequence>
<organism evidence="1 2">
    <name type="scientific">Arctium lappa</name>
    <name type="common">Greater burdock</name>
    <name type="synonym">Lappa major</name>
    <dbReference type="NCBI Taxonomy" id="4217"/>
    <lineage>
        <taxon>Eukaryota</taxon>
        <taxon>Viridiplantae</taxon>
        <taxon>Streptophyta</taxon>
        <taxon>Embryophyta</taxon>
        <taxon>Tracheophyta</taxon>
        <taxon>Spermatophyta</taxon>
        <taxon>Magnoliopsida</taxon>
        <taxon>eudicotyledons</taxon>
        <taxon>Gunneridae</taxon>
        <taxon>Pentapetalae</taxon>
        <taxon>asterids</taxon>
        <taxon>campanulids</taxon>
        <taxon>Asterales</taxon>
        <taxon>Asteraceae</taxon>
        <taxon>Carduoideae</taxon>
        <taxon>Cardueae</taxon>
        <taxon>Arctiinae</taxon>
        <taxon>Arctium</taxon>
    </lineage>
</organism>
<evidence type="ECO:0000313" key="2">
    <source>
        <dbReference type="Proteomes" id="UP001055879"/>
    </source>
</evidence>
<proteinExistence type="predicted"/>
<dbReference type="Proteomes" id="UP001055879">
    <property type="component" value="Linkage Group LG17"/>
</dbReference>
<reference evidence="2" key="1">
    <citation type="journal article" date="2022" name="Mol. Ecol. Resour.">
        <title>The genomes of chicory, endive, great burdock and yacon provide insights into Asteraceae palaeo-polyploidization history and plant inulin production.</title>
        <authorList>
            <person name="Fan W."/>
            <person name="Wang S."/>
            <person name="Wang H."/>
            <person name="Wang A."/>
            <person name="Jiang F."/>
            <person name="Liu H."/>
            <person name="Zhao H."/>
            <person name="Xu D."/>
            <person name="Zhang Y."/>
        </authorList>
    </citation>
    <scope>NUCLEOTIDE SEQUENCE [LARGE SCALE GENOMIC DNA]</scope>
    <source>
        <strain evidence="2">cv. Niubang</strain>
    </source>
</reference>
<evidence type="ECO:0000313" key="1">
    <source>
        <dbReference type="EMBL" id="KAI3667004.1"/>
    </source>
</evidence>
<dbReference type="EMBL" id="CM042063">
    <property type="protein sequence ID" value="KAI3667004.1"/>
    <property type="molecule type" value="Genomic_DNA"/>
</dbReference>